<reference evidence="1 2" key="1">
    <citation type="submission" date="2023-02" db="EMBL/GenBank/DDBJ databases">
        <title>Complete genome sequence of Priestia aryabhattai G5MAi6, a methanol-tolerant strain isolated from tap water in Hong Kong.</title>
        <authorList>
            <person name="Leung K.M."/>
            <person name="Lai G.K.K."/>
            <person name="Griffin S.D.J."/>
        </authorList>
    </citation>
    <scope>NUCLEOTIDE SEQUENCE [LARGE SCALE GENOMIC DNA]</scope>
    <source>
        <strain evidence="1 2">G5MAi6</strain>
    </source>
</reference>
<protein>
    <submittedName>
        <fullName evidence="1">Uncharacterized protein</fullName>
    </submittedName>
</protein>
<proteinExistence type="predicted"/>
<organism evidence="1 2">
    <name type="scientific">Priestia aryabhattai</name>
    <name type="common">Bacillus aryabhattai</name>
    <dbReference type="NCBI Taxonomy" id="412384"/>
    <lineage>
        <taxon>Bacteria</taxon>
        <taxon>Bacillati</taxon>
        <taxon>Bacillota</taxon>
        <taxon>Bacilli</taxon>
        <taxon>Bacillales</taxon>
        <taxon>Bacillaceae</taxon>
        <taxon>Priestia</taxon>
    </lineage>
</organism>
<dbReference type="RefSeq" id="WP_275036196.1">
    <property type="nucleotide sequence ID" value="NZ_CP118718.1"/>
</dbReference>
<sequence>MKNRAAGVALTSTGMLLLMVTLILPVPGLIYSLLVGSSILLKGCGTGGIKRWIT</sequence>
<evidence type="ECO:0000313" key="2">
    <source>
        <dbReference type="Proteomes" id="UP001220217"/>
    </source>
</evidence>
<gene>
    <name evidence="1" type="ORF">PWO00_18440</name>
</gene>
<dbReference type="EMBL" id="CP118718">
    <property type="protein sequence ID" value="WEA42801.1"/>
    <property type="molecule type" value="Genomic_DNA"/>
</dbReference>
<dbReference type="Proteomes" id="UP001220217">
    <property type="component" value="Chromosome"/>
</dbReference>
<evidence type="ECO:0000313" key="1">
    <source>
        <dbReference type="EMBL" id="WEA42801.1"/>
    </source>
</evidence>
<name>A0ABD7WRA1_PRIAR</name>
<accession>A0ABD7WRA1</accession>
<dbReference type="AlphaFoldDB" id="A0ABD7WRA1"/>